<reference evidence="1 2" key="1">
    <citation type="submission" date="2024-09" db="EMBL/GenBank/DDBJ databases">
        <authorList>
            <person name="Sun Q."/>
            <person name="Mori K."/>
        </authorList>
    </citation>
    <scope>NUCLEOTIDE SEQUENCE [LARGE SCALE GENOMIC DNA]</scope>
    <source>
        <strain evidence="1 2">CCM 7228</strain>
    </source>
</reference>
<comment type="caution">
    <text evidence="1">The sequence shown here is derived from an EMBL/GenBank/DDBJ whole genome shotgun (WGS) entry which is preliminary data.</text>
</comment>
<accession>A0ABV6GJD3</accession>
<sequence>MKELCEVCNKREYSILCDHAIGTGIVTIVGFKERTVTCDTKLCRECAVNLWSDCDLCPAHAKKVLNNECLNGDLYDNANQVVKDSSMSVDNKLLVFSVLMRAKRLEKFLDE</sequence>
<dbReference type="Proteomes" id="UP001589854">
    <property type="component" value="Unassembled WGS sequence"/>
</dbReference>
<dbReference type="EMBL" id="JBHLVO010000022">
    <property type="protein sequence ID" value="MFC0273625.1"/>
    <property type="molecule type" value="Genomic_DNA"/>
</dbReference>
<gene>
    <name evidence="1" type="ORF">ACFFIX_19725</name>
</gene>
<organism evidence="1 2">
    <name type="scientific">Metabacillus herbersteinensis</name>
    <dbReference type="NCBI Taxonomy" id="283816"/>
    <lineage>
        <taxon>Bacteria</taxon>
        <taxon>Bacillati</taxon>
        <taxon>Bacillota</taxon>
        <taxon>Bacilli</taxon>
        <taxon>Bacillales</taxon>
        <taxon>Bacillaceae</taxon>
        <taxon>Metabacillus</taxon>
    </lineage>
</organism>
<keyword evidence="2" id="KW-1185">Reference proteome</keyword>
<evidence type="ECO:0000313" key="1">
    <source>
        <dbReference type="EMBL" id="MFC0273625.1"/>
    </source>
</evidence>
<evidence type="ECO:0000313" key="2">
    <source>
        <dbReference type="Proteomes" id="UP001589854"/>
    </source>
</evidence>
<proteinExistence type="predicted"/>
<protein>
    <recommendedName>
        <fullName evidence="3">RING-type domain-containing protein</fullName>
    </recommendedName>
</protein>
<evidence type="ECO:0008006" key="3">
    <source>
        <dbReference type="Google" id="ProtNLM"/>
    </source>
</evidence>
<dbReference type="RefSeq" id="WP_378937117.1">
    <property type="nucleotide sequence ID" value="NZ_JBHLVO010000022.1"/>
</dbReference>
<name>A0ABV6GJD3_9BACI</name>